<organism evidence="1 2">
    <name type="scientific">Bifiguratus adelaidae</name>
    <dbReference type="NCBI Taxonomy" id="1938954"/>
    <lineage>
        <taxon>Eukaryota</taxon>
        <taxon>Fungi</taxon>
        <taxon>Fungi incertae sedis</taxon>
        <taxon>Mucoromycota</taxon>
        <taxon>Mucoromycotina</taxon>
        <taxon>Endogonomycetes</taxon>
        <taxon>Endogonales</taxon>
        <taxon>Endogonales incertae sedis</taxon>
        <taxon>Bifiguratus</taxon>
    </lineage>
</organism>
<accession>A0A261XSK3</accession>
<comment type="caution">
    <text evidence="1">The sequence shown here is derived from an EMBL/GenBank/DDBJ whole genome shotgun (WGS) entry which is preliminary data.</text>
</comment>
<feature type="non-terminal residue" evidence="1">
    <location>
        <position position="250"/>
    </location>
</feature>
<dbReference type="EMBL" id="MVBO01000488">
    <property type="protein sequence ID" value="OZJ01349.1"/>
    <property type="molecule type" value="Genomic_DNA"/>
</dbReference>
<proteinExistence type="predicted"/>
<feature type="non-terminal residue" evidence="1">
    <location>
        <position position="1"/>
    </location>
</feature>
<gene>
    <name evidence="1" type="ORF">BZG36_05678</name>
</gene>
<dbReference type="AlphaFoldDB" id="A0A261XSK3"/>
<name>A0A261XSK3_9FUNG</name>
<evidence type="ECO:0000313" key="2">
    <source>
        <dbReference type="Proteomes" id="UP000242875"/>
    </source>
</evidence>
<reference evidence="1 2" key="1">
    <citation type="journal article" date="2017" name="Mycologia">
        <title>Bifiguratus adelaidae, gen. et sp. nov., a new member of Mucoromycotina in endophytic and soil-dwelling habitats.</title>
        <authorList>
            <person name="Torres-Cruz T.J."/>
            <person name="Billingsley Tobias T.L."/>
            <person name="Almatruk M."/>
            <person name="Hesse C."/>
            <person name="Kuske C.R."/>
            <person name="Desiro A."/>
            <person name="Benucci G.M."/>
            <person name="Bonito G."/>
            <person name="Stajich J.E."/>
            <person name="Dunlap C."/>
            <person name="Arnold A.E."/>
            <person name="Porras-Alfaro A."/>
        </authorList>
    </citation>
    <scope>NUCLEOTIDE SEQUENCE [LARGE SCALE GENOMIC DNA]</scope>
    <source>
        <strain evidence="1 2">AZ0501</strain>
    </source>
</reference>
<sequence>YTLDAVTGKILVSKNLGLPYNTADIEPTPDNPGVNTCGDINPYVGVTSTPVIDPSSSTVYMWSKTYLDGTTSGYHNARYKLHALDVMTLNEQPNFPYNPEGIIADNDPAVYFIGGIVLQRPALSLDNGVIYSAWGAHCDNYNYTGMVIGVNTSGVKTSFWLAESGPKRKQGSGIWMGGCGLSSDGTGRFYAVTGNGDTGVTTPTLGKNPGPILSQAVVALGKNSNGTLSAIDFFEPYNYMGLGDSDFGSG</sequence>
<dbReference type="OrthoDB" id="5985073at2759"/>
<dbReference type="Proteomes" id="UP000242875">
    <property type="component" value="Unassembled WGS sequence"/>
</dbReference>
<keyword evidence="2" id="KW-1185">Reference proteome</keyword>
<evidence type="ECO:0000313" key="1">
    <source>
        <dbReference type="EMBL" id="OZJ01349.1"/>
    </source>
</evidence>
<protein>
    <submittedName>
        <fullName evidence="1">Uncharacterized protein</fullName>
    </submittedName>
</protein>